<organism evidence="3 4">
    <name type="scientific">Pseudomonas kitaguniensis</name>
    <dbReference type="NCBI Taxonomy" id="2607908"/>
    <lineage>
        <taxon>Bacteria</taxon>
        <taxon>Pseudomonadati</taxon>
        <taxon>Pseudomonadota</taxon>
        <taxon>Gammaproteobacteria</taxon>
        <taxon>Pseudomonadales</taxon>
        <taxon>Pseudomonadaceae</taxon>
        <taxon>Pseudomonas</taxon>
    </lineage>
</organism>
<evidence type="ECO:0000256" key="1">
    <source>
        <dbReference type="SAM" id="MobiDB-lite"/>
    </source>
</evidence>
<gene>
    <name evidence="3" type="ORF">F0170_00265</name>
</gene>
<dbReference type="RefSeq" id="WP_152748406.1">
    <property type="nucleotide sequence ID" value="NZ_JBLZPT010000002.1"/>
</dbReference>
<feature type="domain" description="Dermonecrotic toxin N-terminal" evidence="2">
    <location>
        <begin position="82"/>
        <end position="382"/>
    </location>
</feature>
<accession>A0A5N7JMH4</accession>
<evidence type="ECO:0000259" key="2">
    <source>
        <dbReference type="Pfam" id="PF20178"/>
    </source>
</evidence>
<comment type="caution">
    <text evidence="3">The sequence shown here is derived from an EMBL/GenBank/DDBJ whole genome shotgun (WGS) entry which is preliminary data.</text>
</comment>
<proteinExistence type="predicted"/>
<protein>
    <recommendedName>
        <fullName evidence="2">Dermonecrotic toxin N-terminal domain-containing protein</fullName>
    </recommendedName>
</protein>
<feature type="region of interest" description="Disordered" evidence="1">
    <location>
        <begin position="145"/>
        <end position="167"/>
    </location>
</feature>
<reference evidence="3 4" key="1">
    <citation type="submission" date="2019-09" db="EMBL/GenBank/DDBJ databases">
        <title>The draft genomes of Allium pathogen Pseudomonas sp.</title>
        <authorList>
            <person name="Fujikawa T."/>
            <person name="Sawada H."/>
        </authorList>
    </citation>
    <scope>NUCLEOTIDE SEQUENCE [LARGE SCALE GENOMIC DNA]</scope>
    <source>
        <strain evidence="3 4">MAFF 730085</strain>
    </source>
</reference>
<dbReference type="Pfam" id="PF20178">
    <property type="entry name" value="ToxA_N"/>
    <property type="match status" value="1"/>
</dbReference>
<sequence length="559" mass="61841">MIIAPSNTTPAPALLPALQNETESAPNLVTFGAWRFPNFILDIKVGAHNQTLPSEGASPAYFAGPLLRNNAVESAAIGNYKSLKSPSQHTAVHVNAQVKERWNVDVDPEKTYLITFAYNKYTTPHKAVITQKMSLADAARLNVQGTQRPPNMSFKHEARSNTPSTSFEVQPYSLHTSAPGENGTFKTSNAGTFNEYYTGIYTEPSADAPDTYGKDQLQPIPPKAFKEMVKVHAYKKPYDEYLSFYWSHNDTRESYTKLNKLAYMKSAHIQHHEQSLDEEGRKIAMHLAGVPPNQSYMDFNGSTLNKPYVAAPNLETRFLTFVGSRSTNIFYTRDINTQKTVLFIPGNSSPLHTFESPGAMNKWLANELRDEDKANVFRQHFSPKDLSSSLLHRGFDDQLKVIRARIKDPGAVEYFETQDYWKEGDVFGGDKVEGDPFKELQKRTENVMKVSTSDQFVLNSDLTKKTLIKALKILDTGLLFLTPLGVIFPPVGILLTGLSVTSGAIKTGIGIDDKVHGRPGATDRITFGVFSAIKPILTAGLGKALPPVGGVLKTIILKP</sequence>
<dbReference type="InterPro" id="IPR046673">
    <property type="entry name" value="ToxA_N"/>
</dbReference>
<dbReference type="EMBL" id="VUBA01000005">
    <property type="protein sequence ID" value="MPQ82559.1"/>
    <property type="molecule type" value="Genomic_DNA"/>
</dbReference>
<evidence type="ECO:0000313" key="4">
    <source>
        <dbReference type="Proteomes" id="UP000325438"/>
    </source>
</evidence>
<evidence type="ECO:0000313" key="3">
    <source>
        <dbReference type="EMBL" id="MPQ82559.1"/>
    </source>
</evidence>
<name>A0A5N7JMH4_9PSED</name>
<dbReference type="AlphaFoldDB" id="A0A5N7JMH4"/>
<dbReference type="Proteomes" id="UP000325438">
    <property type="component" value="Unassembled WGS sequence"/>
</dbReference>